<gene>
    <name evidence="7" type="ORF">E3N88_00960</name>
</gene>
<keyword evidence="8" id="KW-1185">Reference proteome</keyword>
<accession>A0A5N6PZM4</accession>
<keyword evidence="5" id="KW-0067">ATP-binding</keyword>
<keyword evidence="4" id="KW-0418">Kinase</keyword>
<sequence>MATTSSHQISTTTAFLDYEACNLGTSKGTSVLEIMVVFEKASSHIIGFAIGHNLTTRWRQDDKDGHYVFVVGDNLTTRYKINGKMGEGTLGHVLKCWVKERKEMVAIKIVRAIKKYRETAMIEIDVLQQLGKHDKGGNRCGV</sequence>
<name>A0A5N6PZM4_9ASTR</name>
<proteinExistence type="predicted"/>
<evidence type="ECO:0000256" key="1">
    <source>
        <dbReference type="ARBA" id="ARBA00022527"/>
    </source>
</evidence>
<dbReference type="Proteomes" id="UP000326396">
    <property type="component" value="Linkage Group LG1"/>
</dbReference>
<dbReference type="PROSITE" id="PS50011">
    <property type="entry name" value="PROTEIN_KINASE_DOM"/>
    <property type="match status" value="1"/>
</dbReference>
<dbReference type="GO" id="GO:0004674">
    <property type="term" value="F:protein serine/threonine kinase activity"/>
    <property type="evidence" value="ECO:0007669"/>
    <property type="project" value="UniProtKB-KW"/>
</dbReference>
<evidence type="ECO:0000256" key="3">
    <source>
        <dbReference type="ARBA" id="ARBA00022741"/>
    </source>
</evidence>
<evidence type="ECO:0000313" key="7">
    <source>
        <dbReference type="EMBL" id="KAD7477824.1"/>
    </source>
</evidence>
<dbReference type="SUPFAM" id="SSF56112">
    <property type="entry name" value="Protein kinase-like (PK-like)"/>
    <property type="match status" value="1"/>
</dbReference>
<dbReference type="PANTHER" id="PTHR45646:SF7">
    <property type="entry name" value="SERINE_THREONINE-PROTEIN KINASE AFC2"/>
    <property type="match status" value="1"/>
</dbReference>
<dbReference type="OrthoDB" id="998354at2759"/>
<comment type="caution">
    <text evidence="7">The sequence shown here is derived from an EMBL/GenBank/DDBJ whole genome shotgun (WGS) entry which is preliminary data.</text>
</comment>
<dbReference type="GO" id="GO:0005524">
    <property type="term" value="F:ATP binding"/>
    <property type="evidence" value="ECO:0007669"/>
    <property type="project" value="UniProtKB-KW"/>
</dbReference>
<dbReference type="EMBL" id="SZYD01000001">
    <property type="protein sequence ID" value="KAD7477824.1"/>
    <property type="molecule type" value="Genomic_DNA"/>
</dbReference>
<evidence type="ECO:0000256" key="5">
    <source>
        <dbReference type="ARBA" id="ARBA00022840"/>
    </source>
</evidence>
<keyword evidence="2" id="KW-0808">Transferase</keyword>
<keyword evidence="3" id="KW-0547">Nucleotide-binding</keyword>
<evidence type="ECO:0000313" key="8">
    <source>
        <dbReference type="Proteomes" id="UP000326396"/>
    </source>
</evidence>
<dbReference type="Gene3D" id="3.30.200.20">
    <property type="entry name" value="Phosphorylase Kinase, domain 1"/>
    <property type="match status" value="1"/>
</dbReference>
<reference evidence="7 8" key="1">
    <citation type="submission" date="2019-05" db="EMBL/GenBank/DDBJ databases">
        <title>Mikania micrantha, genome provides insights into the molecular mechanism of rapid growth.</title>
        <authorList>
            <person name="Liu B."/>
        </authorList>
    </citation>
    <scope>NUCLEOTIDE SEQUENCE [LARGE SCALE GENOMIC DNA]</scope>
    <source>
        <strain evidence="7">NLD-2019</strain>
        <tissue evidence="7">Leaf</tissue>
    </source>
</reference>
<dbReference type="PANTHER" id="PTHR45646">
    <property type="entry name" value="SERINE/THREONINE-PROTEIN KINASE DOA-RELATED"/>
    <property type="match status" value="1"/>
</dbReference>
<feature type="domain" description="Protein kinase" evidence="6">
    <location>
        <begin position="79"/>
        <end position="142"/>
    </location>
</feature>
<dbReference type="InterPro" id="IPR051175">
    <property type="entry name" value="CLK_kinases"/>
</dbReference>
<dbReference type="GO" id="GO:0005634">
    <property type="term" value="C:nucleus"/>
    <property type="evidence" value="ECO:0007669"/>
    <property type="project" value="TreeGrafter"/>
</dbReference>
<organism evidence="7 8">
    <name type="scientific">Mikania micrantha</name>
    <name type="common">bitter vine</name>
    <dbReference type="NCBI Taxonomy" id="192012"/>
    <lineage>
        <taxon>Eukaryota</taxon>
        <taxon>Viridiplantae</taxon>
        <taxon>Streptophyta</taxon>
        <taxon>Embryophyta</taxon>
        <taxon>Tracheophyta</taxon>
        <taxon>Spermatophyta</taxon>
        <taxon>Magnoliopsida</taxon>
        <taxon>eudicotyledons</taxon>
        <taxon>Gunneridae</taxon>
        <taxon>Pentapetalae</taxon>
        <taxon>asterids</taxon>
        <taxon>campanulids</taxon>
        <taxon>Asterales</taxon>
        <taxon>Asteraceae</taxon>
        <taxon>Asteroideae</taxon>
        <taxon>Heliantheae alliance</taxon>
        <taxon>Eupatorieae</taxon>
        <taxon>Mikania</taxon>
    </lineage>
</organism>
<evidence type="ECO:0000256" key="4">
    <source>
        <dbReference type="ARBA" id="ARBA00022777"/>
    </source>
</evidence>
<dbReference type="InterPro" id="IPR011009">
    <property type="entry name" value="Kinase-like_dom_sf"/>
</dbReference>
<keyword evidence="1" id="KW-0723">Serine/threonine-protein kinase</keyword>
<protein>
    <recommendedName>
        <fullName evidence="6">Protein kinase domain-containing protein</fullName>
    </recommendedName>
</protein>
<evidence type="ECO:0000256" key="2">
    <source>
        <dbReference type="ARBA" id="ARBA00022679"/>
    </source>
</evidence>
<dbReference type="InterPro" id="IPR000719">
    <property type="entry name" value="Prot_kinase_dom"/>
</dbReference>
<evidence type="ECO:0000259" key="6">
    <source>
        <dbReference type="PROSITE" id="PS50011"/>
    </source>
</evidence>
<dbReference type="AlphaFoldDB" id="A0A5N6PZM4"/>